<dbReference type="GO" id="GO:0030907">
    <property type="term" value="C:MBF transcription complex"/>
    <property type="evidence" value="ECO:0007669"/>
    <property type="project" value="TreeGrafter"/>
</dbReference>
<name>A0A1X2HJ64_SYNRA</name>
<feature type="repeat" description="ANK" evidence="3">
    <location>
        <begin position="333"/>
        <end position="365"/>
    </location>
</feature>
<dbReference type="InParanoid" id="A0A1X2HJ64"/>
<evidence type="ECO:0000259" key="6">
    <source>
        <dbReference type="PROSITE" id="PS51299"/>
    </source>
</evidence>
<dbReference type="SMART" id="SM00248">
    <property type="entry name" value="ANK"/>
    <property type="match status" value="3"/>
</dbReference>
<dbReference type="InterPro" id="IPR036887">
    <property type="entry name" value="HTH_APSES_sf"/>
</dbReference>
<dbReference type="PANTHER" id="PTHR43828:SF3">
    <property type="entry name" value="CHROMO DOMAIN-CONTAINING PROTEIN"/>
    <property type="match status" value="1"/>
</dbReference>
<dbReference type="GO" id="GO:0033309">
    <property type="term" value="C:SBF transcription complex"/>
    <property type="evidence" value="ECO:0007669"/>
    <property type="project" value="TreeGrafter"/>
</dbReference>
<evidence type="ECO:0000256" key="4">
    <source>
        <dbReference type="SAM" id="Coils"/>
    </source>
</evidence>
<reference evidence="7 8" key="1">
    <citation type="submission" date="2016-07" db="EMBL/GenBank/DDBJ databases">
        <title>Pervasive Adenine N6-methylation of Active Genes in Fungi.</title>
        <authorList>
            <consortium name="DOE Joint Genome Institute"/>
            <person name="Mondo S.J."/>
            <person name="Dannebaum R.O."/>
            <person name="Kuo R.C."/>
            <person name="Labutti K."/>
            <person name="Haridas S."/>
            <person name="Kuo A."/>
            <person name="Salamov A."/>
            <person name="Ahrendt S.R."/>
            <person name="Lipzen A."/>
            <person name="Sullivan W."/>
            <person name="Andreopoulos W.B."/>
            <person name="Clum A."/>
            <person name="Lindquist E."/>
            <person name="Daum C."/>
            <person name="Ramamoorthy G.K."/>
            <person name="Gryganskyi A."/>
            <person name="Culley D."/>
            <person name="Magnuson J.K."/>
            <person name="James T.Y."/>
            <person name="O'Malley M.A."/>
            <person name="Stajich J.E."/>
            <person name="Spatafora J.W."/>
            <person name="Visel A."/>
            <person name="Grigoriev I.V."/>
        </authorList>
    </citation>
    <scope>NUCLEOTIDE SEQUENCE [LARGE SCALE GENOMIC DNA]</scope>
    <source>
        <strain evidence="7 8">NRRL 2496</strain>
    </source>
</reference>
<dbReference type="InterPro" id="IPR036770">
    <property type="entry name" value="Ankyrin_rpt-contain_sf"/>
</dbReference>
<feature type="compositionally biased region" description="Low complexity" evidence="5">
    <location>
        <begin position="256"/>
        <end position="281"/>
    </location>
</feature>
<accession>A0A1X2HJ64</accession>
<dbReference type="InterPro" id="IPR051642">
    <property type="entry name" value="SWI6-like"/>
</dbReference>
<feature type="compositionally biased region" description="Low complexity" evidence="5">
    <location>
        <begin position="237"/>
        <end position="249"/>
    </location>
</feature>
<feature type="domain" description="HTH APSES-type" evidence="6">
    <location>
        <begin position="8"/>
        <end position="114"/>
    </location>
</feature>
<dbReference type="InterPro" id="IPR003163">
    <property type="entry name" value="Tscrpt_reg_HTH_APSES-type"/>
</dbReference>
<evidence type="ECO:0000256" key="3">
    <source>
        <dbReference type="PROSITE-ProRule" id="PRU00023"/>
    </source>
</evidence>
<comment type="caution">
    <text evidence="7">The sequence shown here is derived from an EMBL/GenBank/DDBJ whole genome shotgun (WGS) entry which is preliminary data.</text>
</comment>
<feature type="region of interest" description="Disordered" evidence="5">
    <location>
        <begin position="124"/>
        <end position="284"/>
    </location>
</feature>
<dbReference type="FunFam" id="3.10.260.10:FF:000001">
    <property type="entry name" value="APSES transcription factor (MbpA)"/>
    <property type="match status" value="1"/>
</dbReference>
<dbReference type="PROSITE" id="PS50088">
    <property type="entry name" value="ANK_REPEAT"/>
    <property type="match status" value="2"/>
</dbReference>
<dbReference type="InterPro" id="IPR018004">
    <property type="entry name" value="KilA/APSES_HTH"/>
</dbReference>
<evidence type="ECO:0000313" key="7">
    <source>
        <dbReference type="EMBL" id="ORY99144.1"/>
    </source>
</evidence>
<dbReference type="PROSITE" id="PS50297">
    <property type="entry name" value="ANK_REP_REGION"/>
    <property type="match status" value="2"/>
</dbReference>
<dbReference type="PROSITE" id="PS51299">
    <property type="entry name" value="HTH_APSES"/>
    <property type="match status" value="1"/>
</dbReference>
<dbReference type="Gene3D" id="1.25.40.20">
    <property type="entry name" value="Ankyrin repeat-containing domain"/>
    <property type="match status" value="1"/>
</dbReference>
<feature type="compositionally biased region" description="Low complexity" evidence="5">
    <location>
        <begin position="153"/>
        <end position="214"/>
    </location>
</feature>
<dbReference type="GO" id="GO:0001228">
    <property type="term" value="F:DNA-binding transcription activator activity, RNA polymerase II-specific"/>
    <property type="evidence" value="ECO:0007669"/>
    <property type="project" value="UniProtKB-ARBA"/>
</dbReference>
<keyword evidence="4" id="KW-0175">Coiled coil</keyword>
<dbReference type="EMBL" id="MCGN01000003">
    <property type="protein sequence ID" value="ORY99144.1"/>
    <property type="molecule type" value="Genomic_DNA"/>
</dbReference>
<gene>
    <name evidence="7" type="ORF">BCR43DRAFT_523146</name>
</gene>
<feature type="compositionally biased region" description="Polar residues" evidence="5">
    <location>
        <begin position="512"/>
        <end position="526"/>
    </location>
</feature>
<evidence type="ECO:0000256" key="1">
    <source>
        <dbReference type="ARBA" id="ARBA00022737"/>
    </source>
</evidence>
<dbReference type="FunCoup" id="A0A1X2HJ64">
    <property type="interactions" value="205"/>
</dbReference>
<feature type="coiled-coil region" evidence="4">
    <location>
        <begin position="550"/>
        <end position="588"/>
    </location>
</feature>
<dbReference type="SUPFAM" id="SSF54616">
    <property type="entry name" value="DNA-binding domain of Mlu1-box binding protein MBP1"/>
    <property type="match status" value="1"/>
</dbReference>
<feature type="compositionally biased region" description="Low complexity" evidence="5">
    <location>
        <begin position="726"/>
        <end position="751"/>
    </location>
</feature>
<feature type="region of interest" description="Disordered" evidence="5">
    <location>
        <begin position="496"/>
        <end position="530"/>
    </location>
</feature>
<dbReference type="SUPFAM" id="SSF48403">
    <property type="entry name" value="Ankyrin repeat"/>
    <property type="match status" value="1"/>
</dbReference>
<dbReference type="SMART" id="SM01252">
    <property type="entry name" value="KilA-N"/>
    <property type="match status" value="1"/>
</dbReference>
<dbReference type="OrthoDB" id="6718656at2759"/>
<dbReference type="Proteomes" id="UP000242180">
    <property type="component" value="Unassembled WGS sequence"/>
</dbReference>
<feature type="compositionally biased region" description="Polar residues" evidence="5">
    <location>
        <begin position="765"/>
        <end position="778"/>
    </location>
</feature>
<protein>
    <recommendedName>
        <fullName evidence="6">HTH APSES-type domain-containing protein</fullName>
    </recommendedName>
</protein>
<evidence type="ECO:0000256" key="5">
    <source>
        <dbReference type="SAM" id="MobiDB-lite"/>
    </source>
</evidence>
<dbReference type="Gene3D" id="3.10.260.10">
    <property type="entry name" value="Transcription regulator HTH, APSES-type DNA-binding domain"/>
    <property type="match status" value="1"/>
</dbReference>
<dbReference type="InterPro" id="IPR002110">
    <property type="entry name" value="Ankyrin_rpt"/>
</dbReference>
<dbReference type="Pfam" id="PF04383">
    <property type="entry name" value="KilA-N"/>
    <property type="match status" value="1"/>
</dbReference>
<keyword evidence="1" id="KW-0677">Repeat</keyword>
<feature type="coiled-coil region" evidence="4">
    <location>
        <begin position="641"/>
        <end position="682"/>
    </location>
</feature>
<dbReference type="PANTHER" id="PTHR43828">
    <property type="entry name" value="ASPARAGINASE"/>
    <property type="match status" value="1"/>
</dbReference>
<organism evidence="7 8">
    <name type="scientific">Syncephalastrum racemosum</name>
    <name type="common">Filamentous fungus</name>
    <dbReference type="NCBI Taxonomy" id="13706"/>
    <lineage>
        <taxon>Eukaryota</taxon>
        <taxon>Fungi</taxon>
        <taxon>Fungi incertae sedis</taxon>
        <taxon>Mucoromycota</taxon>
        <taxon>Mucoromycotina</taxon>
        <taxon>Mucoromycetes</taxon>
        <taxon>Mucorales</taxon>
        <taxon>Syncephalastraceae</taxon>
        <taxon>Syncephalastrum</taxon>
    </lineage>
</organism>
<sequence>MAERNSKIYTAVYSGVAVFETIINSIAVMRRRSDSYMNATQILKVAGIEKGRRTKILEREVHSGEHEKVQGGYGKYQGTWIPLEIGRELAQRYGVMELLLPIVDFDPADTANLTTKEQALAAQRKLDNNRAGIYTKHTKSSPRPSTSPYAHRQPPASSTSQPAAASPTALHPHSQQPSSQPSSPAQQHGRAAATPGTPTSAAHLPSPLLPASSPRGAPEGSPETRTRKKVKLAPHTQQQQQQQQQLSASTPPPMHPTATTATTTTAAATTPSSSNSMPAMTGTTLANVPHPSDLPVSPIDEHRNLLMSIFLSDDTASLPDLLTPNADLVVDDHGNTPLHWSAAMARTAITHRLIARGANPRVTNQNGETPLVRCVLHTYCWETGAFPVFLDAFKDTLSVLDRNQRSVLHHAAKMAAANGRVPAAVYYMSHLLQSPATAAAAKAVLDLQDDRGDTALHIASQLGCTELVDALLKAGACVTLENSVGLCPDDYKREQTADPMAEDQPQLEREQSVTASLTSRPHGSSQRGREIVSTVQKIVDAMDEEYGVQLNQHEQELRDMGTHIQSAKAELEQVRKQLETRQTQSQQLIESQQRVRNLDTALEKEYTHLLTWTHAKPPYTPLEPEAIDADFDVATDDAHRVRKLKARVAAYRQNDADLQAEVDRLRAQSAEKELQCKRLIAACCQLPIEKIDELVEPLTLAIESDPPDLDLARVIGFMEKIRRQGAFATGTHPTATTSSSSSSSSSPSLAQPVPPPPTAAATAAVTDQQAMPSPSAAMTTVKHE</sequence>
<dbReference type="AlphaFoldDB" id="A0A1X2HJ64"/>
<keyword evidence="8" id="KW-1185">Reference proteome</keyword>
<evidence type="ECO:0000313" key="8">
    <source>
        <dbReference type="Proteomes" id="UP000242180"/>
    </source>
</evidence>
<dbReference type="OMA" id="WIPYDKA"/>
<dbReference type="STRING" id="13706.A0A1X2HJ64"/>
<keyword evidence="2 3" id="KW-0040">ANK repeat</keyword>
<proteinExistence type="predicted"/>
<evidence type="ECO:0000256" key="2">
    <source>
        <dbReference type="ARBA" id="ARBA00023043"/>
    </source>
</evidence>
<feature type="region of interest" description="Disordered" evidence="5">
    <location>
        <begin position="726"/>
        <end position="784"/>
    </location>
</feature>
<dbReference type="Pfam" id="PF00023">
    <property type="entry name" value="Ank"/>
    <property type="match status" value="2"/>
</dbReference>
<dbReference type="GO" id="GO:0003677">
    <property type="term" value="F:DNA binding"/>
    <property type="evidence" value="ECO:0007669"/>
    <property type="project" value="InterPro"/>
</dbReference>
<feature type="repeat" description="ANK" evidence="3">
    <location>
        <begin position="451"/>
        <end position="483"/>
    </location>
</feature>